<gene>
    <name evidence="2" type="ORF">EST38_g12917</name>
</gene>
<feature type="region of interest" description="Disordered" evidence="1">
    <location>
        <begin position="43"/>
        <end position="74"/>
    </location>
</feature>
<feature type="compositionally biased region" description="Low complexity" evidence="1">
    <location>
        <begin position="43"/>
        <end position="52"/>
    </location>
</feature>
<proteinExistence type="predicted"/>
<reference evidence="2 3" key="1">
    <citation type="submission" date="2019-01" db="EMBL/GenBank/DDBJ databases">
        <title>Draft genome sequence of Psathyrella aberdarensis IHI B618.</title>
        <authorList>
            <person name="Buettner E."/>
            <person name="Kellner H."/>
        </authorList>
    </citation>
    <scope>NUCLEOTIDE SEQUENCE [LARGE SCALE GENOMIC DNA]</scope>
    <source>
        <strain evidence="2 3">IHI B618</strain>
    </source>
</reference>
<evidence type="ECO:0000256" key="1">
    <source>
        <dbReference type="SAM" id="MobiDB-lite"/>
    </source>
</evidence>
<evidence type="ECO:0000313" key="3">
    <source>
        <dbReference type="Proteomes" id="UP000290288"/>
    </source>
</evidence>
<keyword evidence="3" id="KW-1185">Reference proteome</keyword>
<dbReference type="AlphaFoldDB" id="A0A4Q2D177"/>
<sequence length="74" mass="7516">MEADASTDNLVLSPAQPSNVLPLLPPLPLTTISVDAANGAGAAVETPALPEPTTEPKTRNQKKKATSQPASPST</sequence>
<protein>
    <submittedName>
        <fullName evidence="2">Uncharacterized protein</fullName>
    </submittedName>
</protein>
<accession>A0A4Q2D177</accession>
<comment type="caution">
    <text evidence="2">The sequence shown here is derived from an EMBL/GenBank/DDBJ whole genome shotgun (WGS) entry which is preliminary data.</text>
</comment>
<dbReference type="Proteomes" id="UP000290288">
    <property type="component" value="Unassembled WGS sequence"/>
</dbReference>
<evidence type="ECO:0000313" key="2">
    <source>
        <dbReference type="EMBL" id="RXW12937.1"/>
    </source>
</evidence>
<organism evidence="2 3">
    <name type="scientific">Candolleomyces aberdarensis</name>
    <dbReference type="NCBI Taxonomy" id="2316362"/>
    <lineage>
        <taxon>Eukaryota</taxon>
        <taxon>Fungi</taxon>
        <taxon>Dikarya</taxon>
        <taxon>Basidiomycota</taxon>
        <taxon>Agaricomycotina</taxon>
        <taxon>Agaricomycetes</taxon>
        <taxon>Agaricomycetidae</taxon>
        <taxon>Agaricales</taxon>
        <taxon>Agaricineae</taxon>
        <taxon>Psathyrellaceae</taxon>
        <taxon>Candolleomyces</taxon>
    </lineage>
</organism>
<feature type="non-terminal residue" evidence="2">
    <location>
        <position position="74"/>
    </location>
</feature>
<dbReference type="EMBL" id="SDEE01001069">
    <property type="protein sequence ID" value="RXW12937.1"/>
    <property type="molecule type" value="Genomic_DNA"/>
</dbReference>
<name>A0A4Q2D177_9AGAR</name>